<dbReference type="PANTHER" id="PTHR46388">
    <property type="entry name" value="NHL REPEAT-CONTAINING PROTEIN 2"/>
    <property type="match status" value="1"/>
</dbReference>
<evidence type="ECO:0000313" key="9">
    <source>
        <dbReference type="EMBL" id="OLP87469.1"/>
    </source>
</evidence>
<evidence type="ECO:0000256" key="3">
    <source>
        <dbReference type="ARBA" id="ARBA00022837"/>
    </source>
</evidence>
<name>A0A1Q9CX53_SYMMI</name>
<keyword evidence="4" id="KW-1015">Disulfide bond</keyword>
<dbReference type="GO" id="GO:0046872">
    <property type="term" value="F:metal ion binding"/>
    <property type="evidence" value="ECO:0007669"/>
    <property type="project" value="UniProtKB-KW"/>
</dbReference>
<feature type="signal peptide" evidence="7">
    <location>
        <begin position="1"/>
        <end position="16"/>
    </location>
</feature>
<dbReference type="InterPro" id="IPR011042">
    <property type="entry name" value="6-blade_b-propeller_TolB-like"/>
</dbReference>
<evidence type="ECO:0000313" key="10">
    <source>
        <dbReference type="Proteomes" id="UP000186817"/>
    </source>
</evidence>
<dbReference type="InterPro" id="IPR008979">
    <property type="entry name" value="Galactose-bd-like_sf"/>
</dbReference>
<dbReference type="SUPFAM" id="SSF63825">
    <property type="entry name" value="YWTD domain"/>
    <property type="match status" value="1"/>
</dbReference>
<dbReference type="PANTHER" id="PTHR46388:SF2">
    <property type="entry name" value="NHL REPEAT-CONTAINING PROTEIN 2"/>
    <property type="match status" value="1"/>
</dbReference>
<keyword evidence="2" id="KW-0677">Repeat</keyword>
<evidence type="ECO:0000256" key="7">
    <source>
        <dbReference type="SAM" id="SignalP"/>
    </source>
</evidence>
<evidence type="ECO:0000256" key="4">
    <source>
        <dbReference type="ARBA" id="ARBA00023157"/>
    </source>
</evidence>
<evidence type="ECO:0000256" key="6">
    <source>
        <dbReference type="SAM" id="MobiDB-lite"/>
    </source>
</evidence>
<dbReference type="InterPro" id="IPR001258">
    <property type="entry name" value="NHL_repeat"/>
</dbReference>
<keyword evidence="7" id="KW-0732">Signal</keyword>
<dbReference type="EMBL" id="LSRX01000859">
    <property type="protein sequence ID" value="OLP87469.1"/>
    <property type="molecule type" value="Genomic_DNA"/>
</dbReference>
<gene>
    <name evidence="9" type="ORF">AK812_SmicGene31314</name>
</gene>
<dbReference type="SMART" id="SM00607">
    <property type="entry name" value="FTP"/>
    <property type="match status" value="1"/>
</dbReference>
<accession>A0A1Q9CX53</accession>
<dbReference type="Proteomes" id="UP000186817">
    <property type="component" value="Unassembled WGS sequence"/>
</dbReference>
<feature type="compositionally biased region" description="Basic and acidic residues" evidence="6">
    <location>
        <begin position="411"/>
        <end position="429"/>
    </location>
</feature>
<feature type="chain" id="PRO_5012299725" description="Fucolectin tachylectin-4 pentraxin-1 domain-containing protein" evidence="7">
    <location>
        <begin position="17"/>
        <end position="1416"/>
    </location>
</feature>
<dbReference type="PROSITE" id="PS51125">
    <property type="entry name" value="NHL"/>
    <property type="match status" value="1"/>
</dbReference>
<evidence type="ECO:0000256" key="2">
    <source>
        <dbReference type="ARBA" id="ARBA00022737"/>
    </source>
</evidence>
<dbReference type="Gene3D" id="2.60.120.260">
    <property type="entry name" value="Galactose-binding domain-like"/>
    <property type="match status" value="1"/>
</dbReference>
<dbReference type="InterPro" id="IPR006585">
    <property type="entry name" value="FTP1"/>
</dbReference>
<comment type="caution">
    <text evidence="9">The sequence shown here is derived from an EMBL/GenBank/DDBJ whole genome shotgun (WGS) entry which is preliminary data.</text>
</comment>
<reference evidence="9 10" key="1">
    <citation type="submission" date="2016-02" db="EMBL/GenBank/DDBJ databases">
        <title>Genome analysis of coral dinoflagellate symbionts highlights evolutionary adaptations to a symbiotic lifestyle.</title>
        <authorList>
            <person name="Aranda M."/>
            <person name="Li Y."/>
            <person name="Liew Y.J."/>
            <person name="Baumgarten S."/>
            <person name="Simakov O."/>
            <person name="Wilson M."/>
            <person name="Piel J."/>
            <person name="Ashoor H."/>
            <person name="Bougouffa S."/>
            <person name="Bajic V.B."/>
            <person name="Ryu T."/>
            <person name="Ravasi T."/>
            <person name="Bayer T."/>
            <person name="Micklem G."/>
            <person name="Kim H."/>
            <person name="Bhak J."/>
            <person name="Lajeunesse T.C."/>
            <person name="Voolstra C.R."/>
        </authorList>
    </citation>
    <scope>NUCLEOTIDE SEQUENCE [LARGE SCALE GENOMIC DNA]</scope>
    <source>
        <strain evidence="9 10">CCMP2467</strain>
    </source>
</reference>
<organism evidence="9 10">
    <name type="scientific">Symbiodinium microadriaticum</name>
    <name type="common">Dinoflagellate</name>
    <name type="synonym">Zooxanthella microadriatica</name>
    <dbReference type="NCBI Taxonomy" id="2951"/>
    <lineage>
        <taxon>Eukaryota</taxon>
        <taxon>Sar</taxon>
        <taxon>Alveolata</taxon>
        <taxon>Dinophyceae</taxon>
        <taxon>Suessiales</taxon>
        <taxon>Symbiodiniaceae</taxon>
        <taxon>Symbiodinium</taxon>
    </lineage>
</organism>
<dbReference type="OMA" id="RSETWEN"/>
<sequence length="1416" mass="154175">MRRLWSFWTFLAVCAAEEQRQLATRLAPNLALGQKVDLSSTAQFVSDDGTETWTGDGFRATDGDFGTAFFFGLGCAETQVEPNPWLRVDLGREVPVAVVRILTRSDSVDTGLGPLDIRLGNEILTWRENLVCAEAVMLDRLQQPNIFNCLASGRYLWLVLRVSGTMVAPLSVCEVEVTPKGPSGNRHILQTAGGMWPLQLQGVALDPHDRIRIVADTVLCGLEGSATMHDAVLALTAPMGQRAHGDFRSETWENIQVNRMGIYKVCWCGGDGDCSADEHFSMHVATLIINGIMLTVVGDGRVPNRTIDMVDGAPGFQSPLGDPFASAMANSEMDKWQAFWPSVPANWNSMEQLNLQGERQVNQTTVEQEVFDNASQLTAQKYSEEEGLGTWLARFRYEFPWPVKFVQVQPKGKERRAAGEEDVRPRRESVPPACPAELDGGGVPHDYTQEQWEAADCTIVQDDTLARCTTIVHGVELSPPFQPIAEAPLDAHDKWRWIKRKVKGHEPFWEGLRSFEASAMGHALPSRRVARTLPHLSIGASAFITEGAQIKLAEVWRRAVGRVQPTCHGVVPQAWSEAIVDEIHKKGTMGDPQDYRNQQCSQEQTSTDWKLSSHSIAVSNQRVFFTERGTHMLRWLDIEEGRVYTLAGQFFPGVRGDFGSAFNAQLSTPLGLALDRDHTSLYIADYGSDRVRKIDLTQDPLNRGIIETVAGNGFRGFSGDGGPAREAQLNGPSGVAVDLNQMLWICDSGNNVLRVVSMEIPVRIPGSNEFQANVILTAAGGSTGQSQGKGDGGVAWLARMQGPSGVAVSSAFVSNEDGTLPVNVYIAESMGQQVRSMSLEFQSYLGVINTLAGSGQRGNDLQEGLPLEAPNAELNEPSGVATDAGLVYLSDSANNRLLMMPALEYVSMGCWRENIESPWIPSIEGEPLPWGIDYLQGIPENRPAAITACALATLRLGYEVFAIRQMGVCATSKDAHLYFRFEGSSTSCDQGKGGARDNSVYRFARQGMMTQQQGLVYVLAGREGDAGFAGDQGSAWVTQLNRPNGLGVNPMTKDIYVADSGNNRIRLIFSQIGPGVHHSGYCTNGLACEVTIMGNGLLPGNKLAVIPMEQSCGQPGVMFQMGLAMNPTSEIPSPSFTQKTFNFGPPSVPRTGTYRLCFCVKDAVVFGQITPCNAAEFFIHDAGIVRIVGPDSRIDDAEVVEGMPGRPLALAIFGHELSLFDRVRLVNDSQPCGVPGAEVLAEEVQSRDILMGRRYQGNESFSLWVNVTLRASGSFRVCWCQGARIDGTRLRCERGEDFRVEAARVNIRGPIQYVGTIKTGSYEEIAVKGGQLAGFSSSDRIRLVDAATVQCGSMEAQAFSISIENEQVDAVPSGAPHRITADSVTWTNVKVRTSQPLRVCWCGDTEACDPVRAAGA</sequence>
<dbReference type="Gene3D" id="2.120.10.30">
    <property type="entry name" value="TolB, C-terminal domain"/>
    <property type="match status" value="4"/>
</dbReference>
<feature type="region of interest" description="Disordered" evidence="6">
    <location>
        <begin position="411"/>
        <end position="442"/>
    </location>
</feature>
<proteinExistence type="predicted"/>
<keyword evidence="10" id="KW-1185">Reference proteome</keyword>
<keyword evidence="3" id="KW-0106">Calcium</keyword>
<protein>
    <recommendedName>
        <fullName evidence="8">Fucolectin tachylectin-4 pentraxin-1 domain-containing protein</fullName>
    </recommendedName>
</protein>
<evidence type="ECO:0000259" key="8">
    <source>
        <dbReference type="SMART" id="SM00607"/>
    </source>
</evidence>
<dbReference type="SUPFAM" id="SSF49785">
    <property type="entry name" value="Galactose-binding domain-like"/>
    <property type="match status" value="1"/>
</dbReference>
<dbReference type="OrthoDB" id="28293at2759"/>
<feature type="repeat" description="NHL" evidence="5">
    <location>
        <begin position="1039"/>
        <end position="1072"/>
    </location>
</feature>
<feature type="domain" description="Fucolectin tachylectin-4 pentraxin-1" evidence="8">
    <location>
        <begin position="27"/>
        <end position="184"/>
    </location>
</feature>
<dbReference type="SUPFAM" id="SSF101898">
    <property type="entry name" value="NHL repeat"/>
    <property type="match status" value="1"/>
</dbReference>
<evidence type="ECO:0000256" key="5">
    <source>
        <dbReference type="PROSITE-ProRule" id="PRU00504"/>
    </source>
</evidence>
<evidence type="ECO:0000256" key="1">
    <source>
        <dbReference type="ARBA" id="ARBA00022723"/>
    </source>
</evidence>
<keyword evidence="1" id="KW-0479">Metal-binding</keyword>